<evidence type="ECO:0000313" key="2">
    <source>
        <dbReference type="EMBL" id="CAB4170049.1"/>
    </source>
</evidence>
<dbReference type="EMBL" id="LR798373">
    <property type="protein sequence ID" value="CAB5227411.1"/>
    <property type="molecule type" value="Genomic_DNA"/>
</dbReference>
<dbReference type="EMBL" id="LR797269">
    <property type="protein sequence ID" value="CAB4197533.1"/>
    <property type="molecule type" value="Genomic_DNA"/>
</dbReference>
<proteinExistence type="predicted"/>
<evidence type="ECO:0000313" key="4">
    <source>
        <dbReference type="EMBL" id="CAB4197533.1"/>
    </source>
</evidence>
<sequence>MSSVQLTADLIESFAGTFISPRYDNRAATPQMHREAWALYSSNEPQVMCIAPREHAKSTALTTVYILAEVLFRNSDYVMLVGSTEEFAAEQLGNVSDELRSNHDLIDYFGVRGFEMDSRTDIIVTMNDGHKFRILCRGAEQRIRGRLWKGKRPNLLVGDDLEDDEQVENADRRMKFRRWFFRAAKQALGRYGKTRLHGTILHDDSLLNRLRQNKSWKHLYYKAHASFDDFSNILWPAQWPEERLRLRRQEFIDAGDAAGYSQEFLNDPLDNSEAFLKMSDFHSMKEEDYESEKIVCAAADFAVSRADKANRTAFVIGGKDVTNILHHLDFRAGRWDPTEWIDEMFKIQEKWNPEVFWVEDGVIWKSLRSMIYREMQIRDVRINFEAILPVKDKGTRGRPFQRRMRAGQCHFDKKHENYFGFEQECIRFTGTAAATLDDYFDSAALLSRGFDDFAHVEAEDFFDDEEVEMEKGFWNRGKTGSEGGRSHVTGY</sequence>
<name>A0A6J7XEE0_9CAUD</name>
<evidence type="ECO:0000313" key="1">
    <source>
        <dbReference type="EMBL" id="CAB4149716.1"/>
    </source>
</evidence>
<accession>A0A6J7XEE0</accession>
<protein>
    <recommendedName>
        <fullName evidence="7">Archaeophage PsiM2, terminase large subunit</fullName>
    </recommendedName>
</protein>
<dbReference type="EMBL" id="LR797037">
    <property type="protein sequence ID" value="CAB4182377.1"/>
    <property type="molecule type" value="Genomic_DNA"/>
</dbReference>
<evidence type="ECO:0008006" key="7">
    <source>
        <dbReference type="Google" id="ProtNLM"/>
    </source>
</evidence>
<gene>
    <name evidence="3" type="ORF">UFOVP1079_14</name>
    <name evidence="4" type="ORF">UFOVP1320_18</name>
    <name evidence="5" type="ORF">UFOVP1431_37</name>
    <name evidence="6" type="ORF">UFOVP1527_38</name>
    <name evidence="1" type="ORF">UFOVP548_33</name>
    <name evidence="2" type="ORF">UFOVP904_33</name>
</gene>
<evidence type="ECO:0000313" key="6">
    <source>
        <dbReference type="EMBL" id="CAB5227411.1"/>
    </source>
</evidence>
<dbReference type="EMBL" id="LR796520">
    <property type="protein sequence ID" value="CAB4149716.1"/>
    <property type="molecule type" value="Genomic_DNA"/>
</dbReference>
<evidence type="ECO:0000313" key="5">
    <source>
        <dbReference type="EMBL" id="CAB4211773.1"/>
    </source>
</evidence>
<evidence type="ECO:0000313" key="3">
    <source>
        <dbReference type="EMBL" id="CAB4182377.1"/>
    </source>
</evidence>
<dbReference type="Gene3D" id="3.40.50.300">
    <property type="entry name" value="P-loop containing nucleotide triphosphate hydrolases"/>
    <property type="match status" value="1"/>
</dbReference>
<dbReference type="InterPro" id="IPR027417">
    <property type="entry name" value="P-loop_NTPase"/>
</dbReference>
<reference evidence="6" key="1">
    <citation type="submission" date="2020-05" db="EMBL/GenBank/DDBJ databases">
        <authorList>
            <person name="Chiriac C."/>
            <person name="Salcher M."/>
            <person name="Ghai R."/>
            <person name="Kavagutti S V."/>
        </authorList>
    </citation>
    <scope>NUCLEOTIDE SEQUENCE</scope>
</reference>
<dbReference type="EMBL" id="LR797378">
    <property type="protein sequence ID" value="CAB4211773.1"/>
    <property type="molecule type" value="Genomic_DNA"/>
</dbReference>
<organism evidence="6">
    <name type="scientific">uncultured Caudovirales phage</name>
    <dbReference type="NCBI Taxonomy" id="2100421"/>
    <lineage>
        <taxon>Viruses</taxon>
        <taxon>Duplodnaviria</taxon>
        <taxon>Heunggongvirae</taxon>
        <taxon>Uroviricota</taxon>
        <taxon>Caudoviricetes</taxon>
        <taxon>Peduoviridae</taxon>
        <taxon>Maltschvirus</taxon>
        <taxon>Maltschvirus maltsch</taxon>
    </lineage>
</organism>
<dbReference type="EMBL" id="LR796851">
    <property type="protein sequence ID" value="CAB4170049.1"/>
    <property type="molecule type" value="Genomic_DNA"/>
</dbReference>